<feature type="transmembrane region" description="Helical" evidence="2">
    <location>
        <begin position="225"/>
        <end position="244"/>
    </location>
</feature>
<name>A0AAW1TM87_9CHLO</name>
<feature type="region of interest" description="Disordered" evidence="1">
    <location>
        <begin position="1"/>
        <end position="32"/>
    </location>
</feature>
<reference evidence="3 4" key="1">
    <citation type="journal article" date="2024" name="Nat. Commun.">
        <title>Phylogenomics reveals the evolutionary origins of lichenization in chlorophyte algae.</title>
        <authorList>
            <person name="Puginier C."/>
            <person name="Libourel C."/>
            <person name="Otte J."/>
            <person name="Skaloud P."/>
            <person name="Haon M."/>
            <person name="Grisel S."/>
            <person name="Petersen M."/>
            <person name="Berrin J.G."/>
            <person name="Delaux P.M."/>
            <person name="Dal Grande F."/>
            <person name="Keller J."/>
        </authorList>
    </citation>
    <scope>NUCLEOTIDE SEQUENCE [LARGE SCALE GENOMIC DNA]</scope>
    <source>
        <strain evidence="3 4">SAG 2523</strain>
    </source>
</reference>
<accession>A0AAW1TM87</accession>
<dbReference type="Proteomes" id="UP001485043">
    <property type="component" value="Unassembled WGS sequence"/>
</dbReference>
<sequence>MTVPATTETAETDHLGGLHCQQHGQNGLKSSRRSLESIRTSVSLDGIFDTANEDQQLQQEHFSASKKGLSQQVERSSTWPAWPSRSSDADWIFAIYGTLDVPQELRASFHKKGFTLFGRFVLTGVEGTTKDGRCFEWSTRRQRKGLGPVWKDDPAFHAASIWQYFDWMYRPQLFHHSPQLAVSYWGALSFFVGGFLFMLSNLAQIFPQAAANIGMSPKNAWGHDLYDWLGALPACVGLYIVMIGHTCKYLEVLNAHYPRRMDKFHRGSSTGKKYRKPSSYGLQGHAYPVRDKRFVLDQGWVVYFPFVLGPAFLAVGGLFIIWESSGKLYRGGWRSAICCTTV</sequence>
<dbReference type="EMBL" id="JALJOV010000001">
    <property type="protein sequence ID" value="KAK9869072.1"/>
    <property type="molecule type" value="Genomic_DNA"/>
</dbReference>
<proteinExistence type="predicted"/>
<evidence type="ECO:0000256" key="1">
    <source>
        <dbReference type="SAM" id="MobiDB-lite"/>
    </source>
</evidence>
<comment type="caution">
    <text evidence="3">The sequence shown here is derived from an EMBL/GenBank/DDBJ whole genome shotgun (WGS) entry which is preliminary data.</text>
</comment>
<feature type="transmembrane region" description="Helical" evidence="2">
    <location>
        <begin position="300"/>
        <end position="322"/>
    </location>
</feature>
<keyword evidence="2" id="KW-0812">Transmembrane</keyword>
<evidence type="ECO:0000256" key="2">
    <source>
        <dbReference type="SAM" id="Phobius"/>
    </source>
</evidence>
<keyword evidence="2" id="KW-0472">Membrane</keyword>
<keyword evidence="2" id="KW-1133">Transmembrane helix</keyword>
<keyword evidence="4" id="KW-1185">Reference proteome</keyword>
<organism evidence="3 4">
    <name type="scientific">Apatococcus fuscideae</name>
    <dbReference type="NCBI Taxonomy" id="2026836"/>
    <lineage>
        <taxon>Eukaryota</taxon>
        <taxon>Viridiplantae</taxon>
        <taxon>Chlorophyta</taxon>
        <taxon>core chlorophytes</taxon>
        <taxon>Trebouxiophyceae</taxon>
        <taxon>Chlorellales</taxon>
        <taxon>Chlorellaceae</taxon>
        <taxon>Apatococcus</taxon>
    </lineage>
</organism>
<evidence type="ECO:0000313" key="4">
    <source>
        <dbReference type="Proteomes" id="UP001485043"/>
    </source>
</evidence>
<dbReference type="AlphaFoldDB" id="A0AAW1TM87"/>
<evidence type="ECO:0000313" key="3">
    <source>
        <dbReference type="EMBL" id="KAK9869072.1"/>
    </source>
</evidence>
<protein>
    <submittedName>
        <fullName evidence="3">Uncharacterized protein</fullName>
    </submittedName>
</protein>
<feature type="transmembrane region" description="Helical" evidence="2">
    <location>
        <begin position="182"/>
        <end position="204"/>
    </location>
</feature>
<gene>
    <name evidence="3" type="ORF">WJX84_002960</name>
</gene>